<protein>
    <submittedName>
        <fullName evidence="1">TatD related DNase</fullName>
    </submittedName>
</protein>
<dbReference type="EMBL" id="AP019298">
    <property type="protein sequence ID" value="BBG96682.1"/>
    <property type="molecule type" value="Genomic_DNA"/>
</dbReference>
<dbReference type="PANTHER" id="PTHR11439">
    <property type="entry name" value="GAG-POL-RELATED RETROTRANSPOSON"/>
    <property type="match status" value="1"/>
</dbReference>
<dbReference type="AlphaFoldDB" id="A0A4Y1QXX2"/>
<evidence type="ECO:0000313" key="1">
    <source>
        <dbReference type="EMBL" id="BBG96682.1"/>
    </source>
</evidence>
<sequence>MGFSKVLFTLTNVACVAHMTNLTENYVMDLLANAGMLDCKPVVENRKLGVYVDQISTNKERYQRRSKLGHFTFVGGNLVMWHSKKQHVVSRSSTEFEYRGIAQGVQHDRTNHVEVDRHFIKEKLEHKDILVDLGLDGDIEANYDLLI</sequence>
<proteinExistence type="predicted"/>
<gene>
    <name evidence="1" type="ORF">Prudu_005550</name>
</gene>
<name>A0A4Y1QXX2_PRUDU</name>
<dbReference type="CDD" id="cd09272">
    <property type="entry name" value="RNase_HI_RT_Ty1"/>
    <property type="match status" value="1"/>
</dbReference>
<dbReference type="PANTHER" id="PTHR11439:SF467">
    <property type="entry name" value="INTEGRASE CATALYTIC DOMAIN-CONTAINING PROTEIN"/>
    <property type="match status" value="1"/>
</dbReference>
<accession>A0A4Y1QXX2</accession>
<reference evidence="1" key="1">
    <citation type="journal article" date="2019" name="Science">
        <title>Mutation of a bHLH transcription factor allowed almond domestication.</title>
        <authorList>
            <person name="Sanchez-Perez R."/>
            <person name="Pavan S."/>
            <person name="Mazzeo R."/>
            <person name="Moldovan C."/>
            <person name="Aiese Cigliano R."/>
            <person name="Del Cueto J."/>
            <person name="Ricciardi F."/>
            <person name="Lotti C."/>
            <person name="Ricciardi L."/>
            <person name="Dicenta F."/>
            <person name="Lopez-Marques R.L."/>
            <person name="Lindberg Moller B."/>
        </authorList>
    </citation>
    <scope>NUCLEOTIDE SEQUENCE</scope>
</reference>
<organism evidence="1">
    <name type="scientific">Prunus dulcis</name>
    <name type="common">Almond</name>
    <name type="synonym">Amygdalus dulcis</name>
    <dbReference type="NCBI Taxonomy" id="3755"/>
    <lineage>
        <taxon>Eukaryota</taxon>
        <taxon>Viridiplantae</taxon>
        <taxon>Streptophyta</taxon>
        <taxon>Embryophyta</taxon>
        <taxon>Tracheophyta</taxon>
        <taxon>Spermatophyta</taxon>
        <taxon>Magnoliopsida</taxon>
        <taxon>eudicotyledons</taxon>
        <taxon>Gunneridae</taxon>
        <taxon>Pentapetalae</taxon>
        <taxon>rosids</taxon>
        <taxon>fabids</taxon>
        <taxon>Rosales</taxon>
        <taxon>Rosaceae</taxon>
        <taxon>Amygdaloideae</taxon>
        <taxon>Amygdaleae</taxon>
        <taxon>Prunus</taxon>
    </lineage>
</organism>